<dbReference type="FunFam" id="2.60.40.60:FF:000009">
    <property type="entry name" value="Cadherin 24"/>
    <property type="match status" value="1"/>
</dbReference>
<evidence type="ECO:0000256" key="13">
    <source>
        <dbReference type="PROSITE-ProRule" id="PRU00043"/>
    </source>
</evidence>
<comment type="function">
    <text evidence="15">Cadherins are calcium-dependent cell adhesion proteins.</text>
</comment>
<dbReference type="Gene3D" id="2.60.40.60">
    <property type="entry name" value="Cadherins"/>
    <property type="match status" value="5"/>
</dbReference>
<dbReference type="InterPro" id="IPR015919">
    <property type="entry name" value="Cadherin-like_sf"/>
</dbReference>
<evidence type="ECO:0000256" key="1">
    <source>
        <dbReference type="ARBA" id="ARBA00004251"/>
    </source>
</evidence>
<evidence type="ECO:0000256" key="5">
    <source>
        <dbReference type="ARBA" id="ARBA00022723"/>
    </source>
</evidence>
<dbReference type="GO" id="GO:0034332">
    <property type="term" value="P:adherens junction organization"/>
    <property type="evidence" value="ECO:0007669"/>
    <property type="project" value="TreeGrafter"/>
</dbReference>
<dbReference type="FunFam" id="2.60.40.60:FF:000014">
    <property type="entry name" value="Cadherin 8"/>
    <property type="match status" value="1"/>
</dbReference>
<evidence type="ECO:0000313" key="18">
    <source>
        <dbReference type="Ensembl" id="ENSCPIP00010016189.1"/>
    </source>
</evidence>
<keyword evidence="9 14" id="KW-0130">Cell adhesion</keyword>
<keyword evidence="8 13" id="KW-0106">Calcium</keyword>
<feature type="domain" description="Cadherin" evidence="17">
    <location>
        <begin position="87"/>
        <end position="167"/>
    </location>
</feature>
<dbReference type="GO" id="GO:0005509">
    <property type="term" value="F:calcium ion binding"/>
    <property type="evidence" value="ECO:0007669"/>
    <property type="project" value="UniProtKB-UniRule"/>
</dbReference>
<dbReference type="FunFam" id="2.60.40.60:FF:000017">
    <property type="entry name" value="Cadherin 24"/>
    <property type="match status" value="1"/>
</dbReference>
<evidence type="ECO:0000313" key="19">
    <source>
        <dbReference type="Proteomes" id="UP000694543"/>
    </source>
</evidence>
<evidence type="ECO:0000256" key="14">
    <source>
        <dbReference type="RuleBase" id="RU003318"/>
    </source>
</evidence>
<dbReference type="GO" id="GO:0043679">
    <property type="term" value="C:axon terminus"/>
    <property type="evidence" value="ECO:0007669"/>
    <property type="project" value="TreeGrafter"/>
</dbReference>
<feature type="domain" description="Cadherin" evidence="17">
    <location>
        <begin position="277"/>
        <end position="391"/>
    </location>
</feature>
<feature type="domain" description="Cadherin" evidence="17">
    <location>
        <begin position="496"/>
        <end position="618"/>
    </location>
</feature>
<evidence type="ECO:0000256" key="16">
    <source>
        <dbReference type="SAM" id="Phobius"/>
    </source>
</evidence>
<dbReference type="GO" id="GO:0007156">
    <property type="term" value="P:homophilic cell adhesion via plasma membrane adhesion molecules"/>
    <property type="evidence" value="ECO:0007669"/>
    <property type="project" value="InterPro"/>
</dbReference>
<evidence type="ECO:0000256" key="2">
    <source>
        <dbReference type="ARBA" id="ARBA00022475"/>
    </source>
</evidence>
<evidence type="ECO:0000259" key="17">
    <source>
        <dbReference type="PROSITE" id="PS50268"/>
    </source>
</evidence>
<feature type="domain" description="Cadherin" evidence="17">
    <location>
        <begin position="392"/>
        <end position="496"/>
    </location>
</feature>
<accession>A0A8C3LXC5</accession>
<keyword evidence="19" id="KW-1185">Reference proteome</keyword>
<dbReference type="GO" id="GO:0005912">
    <property type="term" value="C:adherens junction"/>
    <property type="evidence" value="ECO:0007669"/>
    <property type="project" value="TreeGrafter"/>
</dbReference>
<evidence type="ECO:0000256" key="6">
    <source>
        <dbReference type="ARBA" id="ARBA00022729"/>
    </source>
</evidence>
<keyword evidence="5" id="KW-0479">Metal-binding</keyword>
<feature type="domain" description="Cadherin" evidence="17">
    <location>
        <begin position="168"/>
        <end position="276"/>
    </location>
</feature>
<dbReference type="InterPro" id="IPR039808">
    <property type="entry name" value="Cadherin"/>
</dbReference>
<keyword evidence="12" id="KW-0325">Glycoprotein</keyword>
<dbReference type="Gene3D" id="4.10.900.10">
    <property type="entry name" value="TCF3-CBD (Catenin binding domain)"/>
    <property type="match status" value="1"/>
</dbReference>
<dbReference type="FunFam" id="2.60.40.60:FF:000008">
    <property type="entry name" value="Cadherin 24"/>
    <property type="match status" value="1"/>
</dbReference>
<dbReference type="GO" id="GO:0045296">
    <property type="term" value="F:cadherin binding"/>
    <property type="evidence" value="ECO:0007669"/>
    <property type="project" value="TreeGrafter"/>
</dbReference>
<keyword evidence="10 16" id="KW-1133">Transmembrane helix</keyword>
<dbReference type="PANTHER" id="PTHR24027">
    <property type="entry name" value="CADHERIN-23"/>
    <property type="match status" value="1"/>
</dbReference>
<keyword evidence="7" id="KW-0677">Repeat</keyword>
<reference evidence="18" key="1">
    <citation type="submission" date="2025-08" db="UniProtKB">
        <authorList>
            <consortium name="Ensembl"/>
        </authorList>
    </citation>
    <scope>IDENTIFICATION</scope>
</reference>
<dbReference type="GO" id="GO:0000902">
    <property type="term" value="P:cell morphogenesis"/>
    <property type="evidence" value="ECO:0007669"/>
    <property type="project" value="TreeGrafter"/>
</dbReference>
<keyword evidence="3" id="KW-0165">Cleavage on pair of basic residues</keyword>
<dbReference type="SMART" id="SM00112">
    <property type="entry name" value="CA"/>
    <property type="match status" value="5"/>
</dbReference>
<dbReference type="CDD" id="cd11304">
    <property type="entry name" value="Cadherin_repeat"/>
    <property type="match status" value="5"/>
</dbReference>
<name>A0A8C3LXC5_CHRPC</name>
<dbReference type="GO" id="GO:0008013">
    <property type="term" value="F:beta-catenin binding"/>
    <property type="evidence" value="ECO:0007669"/>
    <property type="project" value="TreeGrafter"/>
</dbReference>
<dbReference type="Ensembl" id="ENSCPIT00010019285.1">
    <property type="protein sequence ID" value="ENSCPIP00010016189.1"/>
    <property type="gene ID" value="ENSCPIG00010012918.1"/>
</dbReference>
<evidence type="ECO:0000256" key="12">
    <source>
        <dbReference type="ARBA" id="ARBA00023180"/>
    </source>
</evidence>
<feature type="transmembrane region" description="Helical" evidence="16">
    <location>
        <begin position="613"/>
        <end position="642"/>
    </location>
</feature>
<evidence type="ECO:0000256" key="10">
    <source>
        <dbReference type="ARBA" id="ARBA00022989"/>
    </source>
</evidence>
<dbReference type="GO" id="GO:0043083">
    <property type="term" value="C:synaptic cleft"/>
    <property type="evidence" value="ECO:0007669"/>
    <property type="project" value="TreeGrafter"/>
</dbReference>
<dbReference type="Pfam" id="PF01049">
    <property type="entry name" value="CADH_Y-type_LIR"/>
    <property type="match status" value="1"/>
</dbReference>
<evidence type="ECO:0000256" key="4">
    <source>
        <dbReference type="ARBA" id="ARBA00022692"/>
    </source>
</evidence>
<sequence>MPERLTEMLMDTWTPLIILWITVLPSIYMAPMNQSQVLPSGSSTGLKRLTEEQRVLNRSKRGWVWNQMFVLEEFSGPEPILVGRLHTDLDPGSSKIKYILSGDGAGTIFVINDKTGDIHAMKRLDREEKAEYTLTAQAVDRDTNKPLEPPSEFIIKVQDINDNAPEFVDGPYHATVPEMSVVGTFVTKVTATDADDPVYGNSAKLVYSILEGQPYFSIEPHTAIIKTALPNMDREAKEEYFVVIQAKDMGGHMGGLSGTTTVTITLTDVNDNPPKFAQSLYHFSVMEDVALGEPIGRVKANDLDIGENAKSSYDIIEGDGMDIFEITTDAQTQDGVIRVRKPLDFETKKSYTLKVEAANVHIDPRFISGGPFKDTATVKIVVEDADEPPVFSSPTYLLEVHENAAINSVIGQVTAHDPDVSSSPIRFSIDRHTDLERQFNINAEDGKITLATPLDRETNMWHNITIVATETRNHSQVSRVPVTIKVLDVNDNAPEFASEHEAFLCENGKPGQVIQIVSAVDKDDPKNGHYFLYSLLPEMVNNPNFTIKKNEDNTLSILAKHNGFSRQKQEVYLLPIIISDSGNPPMSSTSTLTIRVCGCSSDGIVQSCNVEAYVLPIGLSMGALIAILACIILLLVIVVLFVTLRRHKNEPLIIKDDEDVRENIIRYDDEGGGEEDTEAFDIATLQNPDGINGFLPRKDIKPDLQFMPRQGLAPVPNGVDVDEFINVRLHEADNDPTAPPYDSIQIYGYEGRGSAAGSLSSLESSASDSDQNFDYLSEWGPRFKRLGELYSVGESDKET</sequence>
<organism evidence="18 19">
    <name type="scientific">Chrysolophus pictus</name>
    <name type="common">Golden pheasant</name>
    <name type="synonym">Phasianus pictus</name>
    <dbReference type="NCBI Taxonomy" id="9089"/>
    <lineage>
        <taxon>Eukaryota</taxon>
        <taxon>Metazoa</taxon>
        <taxon>Chordata</taxon>
        <taxon>Craniata</taxon>
        <taxon>Vertebrata</taxon>
        <taxon>Euteleostomi</taxon>
        <taxon>Archelosauria</taxon>
        <taxon>Archosauria</taxon>
        <taxon>Dinosauria</taxon>
        <taxon>Saurischia</taxon>
        <taxon>Theropoda</taxon>
        <taxon>Coelurosauria</taxon>
        <taxon>Aves</taxon>
        <taxon>Neognathae</taxon>
        <taxon>Galloanserae</taxon>
        <taxon>Galliformes</taxon>
        <taxon>Phasianidae</taxon>
        <taxon>Phasianinae</taxon>
        <taxon>Chrysolophus</taxon>
    </lineage>
</organism>
<keyword evidence="6" id="KW-0732">Signal</keyword>
<evidence type="ECO:0000256" key="9">
    <source>
        <dbReference type="ARBA" id="ARBA00022889"/>
    </source>
</evidence>
<dbReference type="GO" id="GO:0007043">
    <property type="term" value="P:cell-cell junction assembly"/>
    <property type="evidence" value="ECO:0007669"/>
    <property type="project" value="TreeGrafter"/>
</dbReference>
<keyword evidence="11 16" id="KW-0472">Membrane</keyword>
<keyword evidence="2" id="KW-1003">Cell membrane</keyword>
<dbReference type="InterPro" id="IPR027397">
    <property type="entry name" value="Catenin-bd_sf"/>
</dbReference>
<dbReference type="InterPro" id="IPR002126">
    <property type="entry name" value="Cadherin-like_dom"/>
</dbReference>
<evidence type="ECO:0000256" key="7">
    <source>
        <dbReference type="ARBA" id="ARBA00022737"/>
    </source>
</evidence>
<proteinExistence type="predicted"/>
<dbReference type="PROSITE" id="PS50268">
    <property type="entry name" value="CADHERIN_2"/>
    <property type="match status" value="5"/>
</dbReference>
<protein>
    <submittedName>
        <fullName evidence="18">Cadherin 8</fullName>
    </submittedName>
</protein>
<evidence type="ECO:0000256" key="15">
    <source>
        <dbReference type="RuleBase" id="RU004357"/>
    </source>
</evidence>
<dbReference type="PROSITE" id="PS00232">
    <property type="entry name" value="CADHERIN_1"/>
    <property type="match status" value="2"/>
</dbReference>
<dbReference type="GO" id="GO:0016339">
    <property type="term" value="P:calcium-dependent cell-cell adhesion via plasma membrane cell adhesion molecules"/>
    <property type="evidence" value="ECO:0007669"/>
    <property type="project" value="TreeGrafter"/>
</dbReference>
<comment type="subcellular location">
    <subcellularLocation>
        <location evidence="1 14">Cell membrane</location>
        <topology evidence="1 14">Single-pass type I membrane protein</topology>
    </subcellularLocation>
</comment>
<keyword evidence="4 14" id="KW-0812">Transmembrane</keyword>
<dbReference type="InterPro" id="IPR000233">
    <property type="entry name" value="Cadherin_Y-type_LIR"/>
</dbReference>
<dbReference type="PRINTS" id="PR00205">
    <property type="entry name" value="CADHERIN"/>
</dbReference>
<evidence type="ECO:0000256" key="3">
    <source>
        <dbReference type="ARBA" id="ARBA00022685"/>
    </source>
</evidence>
<reference evidence="18" key="2">
    <citation type="submission" date="2025-09" db="UniProtKB">
        <authorList>
            <consortium name="Ensembl"/>
        </authorList>
    </citation>
    <scope>IDENTIFICATION</scope>
</reference>
<dbReference type="InterPro" id="IPR020894">
    <property type="entry name" value="Cadherin_CS"/>
</dbReference>
<dbReference type="AlphaFoldDB" id="A0A8C3LXC5"/>
<dbReference type="Proteomes" id="UP000694543">
    <property type="component" value="Unplaced"/>
</dbReference>
<dbReference type="FunFam" id="4.10.900.10:FF:000001">
    <property type="entry name" value="Cadherin 2"/>
    <property type="match status" value="1"/>
</dbReference>
<evidence type="ECO:0000256" key="11">
    <source>
        <dbReference type="ARBA" id="ARBA00023136"/>
    </source>
</evidence>
<dbReference type="GO" id="GO:0016477">
    <property type="term" value="P:cell migration"/>
    <property type="evidence" value="ECO:0007669"/>
    <property type="project" value="TreeGrafter"/>
</dbReference>
<dbReference type="SUPFAM" id="SSF49313">
    <property type="entry name" value="Cadherin-like"/>
    <property type="match status" value="5"/>
</dbReference>
<evidence type="ECO:0000256" key="8">
    <source>
        <dbReference type="ARBA" id="ARBA00022837"/>
    </source>
</evidence>
<dbReference type="GO" id="GO:0016342">
    <property type="term" value="C:catenin complex"/>
    <property type="evidence" value="ECO:0007669"/>
    <property type="project" value="TreeGrafter"/>
</dbReference>
<dbReference type="PANTHER" id="PTHR24027:SF273">
    <property type="entry name" value="CADHERIN-8"/>
    <property type="match status" value="1"/>
</dbReference>
<dbReference type="FunFam" id="2.60.40.60:FF:000012">
    <property type="entry name" value="Cadherin 24"/>
    <property type="match status" value="1"/>
</dbReference>
<dbReference type="Pfam" id="PF00028">
    <property type="entry name" value="Cadherin"/>
    <property type="match status" value="5"/>
</dbReference>
<dbReference type="GO" id="GO:0044331">
    <property type="term" value="P:cell-cell adhesion mediated by cadherin"/>
    <property type="evidence" value="ECO:0007669"/>
    <property type="project" value="TreeGrafter"/>
</dbReference>